<dbReference type="InterPro" id="IPR001509">
    <property type="entry name" value="Epimerase_deHydtase"/>
</dbReference>
<feature type="domain" description="NAD-dependent epimerase/dehydratase" evidence="2">
    <location>
        <begin position="4"/>
        <end position="234"/>
    </location>
</feature>
<dbReference type="InterPro" id="IPR036291">
    <property type="entry name" value="NAD(P)-bd_dom_sf"/>
</dbReference>
<gene>
    <name evidence="3" type="ordered locus">LFE_1704</name>
</gene>
<reference evidence="3 4" key="1">
    <citation type="journal article" date="2012" name="J. Bacteriol.">
        <title>Complete Genome Sequence of Leptospirillum ferrooxidans Strain C2-3, Isolated from a Fresh Volcanic Ash Deposit on the Island of Miyake, Japan.</title>
        <authorList>
            <person name="Fujimura R."/>
            <person name="Sato Y."/>
            <person name="Nishizawa T."/>
            <person name="Oshima K."/>
            <person name="Kim S.-W."/>
            <person name="Hattori M."/>
            <person name="Kamijo T."/>
            <person name="Ohta H."/>
        </authorList>
    </citation>
    <scope>NUCLEOTIDE SEQUENCE [LARGE SCALE GENOMIC DNA]</scope>
    <source>
        <strain evidence="3 4">C2-3</strain>
    </source>
</reference>
<evidence type="ECO:0000313" key="4">
    <source>
        <dbReference type="Proteomes" id="UP000007382"/>
    </source>
</evidence>
<dbReference type="HOGENOM" id="CLU_007383_1_14_0"/>
<sequence>MKLIVGGGAGFIGGALSRELASLGMEVLAIDDLKSGVSPLLAQKRLAFEKADLSQPKLLKRYVDPKLPFVYIHVAGQSDPDVSAEQPEKDLERTILPILRLTESLSDLPIEAVVFVSTGEVLSGGSQEPKDESTPANPENPYGSAHLLAERYLQYRLGAQGVPFSIVRLPPVYGPGMRQSAEGGFIARASRFILDGYPYWSMRLKNNGLKYRDYLYIDDAVRAITSILTEKVRGVVHISGYEAGTEREVFTQLRLLSGRDVPLEYEGGTAPVGRARVLSTNRPDSEWDWMAEVSLLEGLKKTLEYFMSHSK</sequence>
<evidence type="ECO:0000259" key="2">
    <source>
        <dbReference type="Pfam" id="PF01370"/>
    </source>
</evidence>
<dbReference type="PANTHER" id="PTHR43000">
    <property type="entry name" value="DTDP-D-GLUCOSE 4,6-DEHYDRATASE-RELATED"/>
    <property type="match status" value="1"/>
</dbReference>
<dbReference type="Proteomes" id="UP000007382">
    <property type="component" value="Chromosome"/>
</dbReference>
<dbReference type="AlphaFoldDB" id="I0IQ35"/>
<evidence type="ECO:0000313" key="3">
    <source>
        <dbReference type="EMBL" id="BAM07384.1"/>
    </source>
</evidence>
<dbReference type="Pfam" id="PF01370">
    <property type="entry name" value="Epimerase"/>
    <property type="match status" value="1"/>
</dbReference>
<dbReference type="eggNOG" id="COG0451">
    <property type="taxonomic scope" value="Bacteria"/>
</dbReference>
<accession>I0IQ35</accession>
<proteinExistence type="inferred from homology"/>
<dbReference type="EMBL" id="AP012342">
    <property type="protein sequence ID" value="BAM07384.1"/>
    <property type="molecule type" value="Genomic_DNA"/>
</dbReference>
<dbReference type="OrthoDB" id="9801785at2"/>
<comment type="similarity">
    <text evidence="1">Belongs to the NAD(P)-dependent epimerase/dehydratase family.</text>
</comment>
<name>I0IQ35_LEPFC</name>
<dbReference type="RefSeq" id="WP_014449869.1">
    <property type="nucleotide sequence ID" value="NC_017094.1"/>
</dbReference>
<dbReference type="Gene3D" id="3.40.50.720">
    <property type="entry name" value="NAD(P)-binding Rossmann-like Domain"/>
    <property type="match status" value="1"/>
</dbReference>
<dbReference type="SUPFAM" id="SSF51735">
    <property type="entry name" value="NAD(P)-binding Rossmann-fold domains"/>
    <property type="match status" value="1"/>
</dbReference>
<protein>
    <submittedName>
        <fullName evidence="3">Putative NAD-dependent epimerase/dehydratase</fullName>
    </submittedName>
</protein>
<keyword evidence="4" id="KW-1185">Reference proteome</keyword>
<dbReference type="KEGG" id="lfc:LFE_1704"/>
<evidence type="ECO:0000256" key="1">
    <source>
        <dbReference type="ARBA" id="ARBA00007637"/>
    </source>
</evidence>
<reference evidence="4" key="2">
    <citation type="submission" date="2012-03" db="EMBL/GenBank/DDBJ databases">
        <title>The complete genome sequence of the pioneer microbe on fresh volcanic deposit, Leptospirillum ferrooxidans strain C2-3.</title>
        <authorList>
            <person name="Fujimura R."/>
            <person name="Sato Y."/>
            <person name="Nishizawa T."/>
            <person name="Nanba K."/>
            <person name="Oshima K."/>
            <person name="Hattori M."/>
            <person name="Kamijo T."/>
            <person name="Ohta H."/>
        </authorList>
    </citation>
    <scope>NUCLEOTIDE SEQUENCE [LARGE SCALE GENOMIC DNA]</scope>
    <source>
        <strain evidence="4">C2-3</strain>
    </source>
</reference>
<organism evidence="3 4">
    <name type="scientific">Leptospirillum ferrooxidans (strain C2-3)</name>
    <dbReference type="NCBI Taxonomy" id="1162668"/>
    <lineage>
        <taxon>Bacteria</taxon>
        <taxon>Pseudomonadati</taxon>
        <taxon>Nitrospirota</taxon>
        <taxon>Nitrospiria</taxon>
        <taxon>Nitrospirales</taxon>
        <taxon>Nitrospiraceae</taxon>
        <taxon>Leptospirillum</taxon>
    </lineage>
</organism>
<dbReference type="PATRIC" id="fig|1162668.3.peg.2024"/>
<dbReference type="STRING" id="1162668.LFE_1704"/>